<dbReference type="Pfam" id="PF00149">
    <property type="entry name" value="Metallophos"/>
    <property type="match status" value="1"/>
</dbReference>
<organism evidence="3 4">
    <name type="scientific">Nocardioides perillae</name>
    <dbReference type="NCBI Taxonomy" id="1119534"/>
    <lineage>
        <taxon>Bacteria</taxon>
        <taxon>Bacillati</taxon>
        <taxon>Actinomycetota</taxon>
        <taxon>Actinomycetes</taxon>
        <taxon>Propionibacteriales</taxon>
        <taxon>Nocardioidaceae</taxon>
        <taxon>Nocardioides</taxon>
    </lineage>
</organism>
<dbReference type="InterPro" id="IPR004843">
    <property type="entry name" value="Calcineurin-like_PHP"/>
</dbReference>
<proteinExistence type="predicted"/>
<dbReference type="SUPFAM" id="SSF56300">
    <property type="entry name" value="Metallo-dependent phosphatases"/>
    <property type="match status" value="1"/>
</dbReference>
<dbReference type="Gene3D" id="3.60.21.10">
    <property type="match status" value="1"/>
</dbReference>
<reference evidence="3 4" key="1">
    <citation type="submission" date="2020-07" db="EMBL/GenBank/DDBJ databases">
        <title>Sequencing the genomes of 1000 actinobacteria strains.</title>
        <authorList>
            <person name="Klenk H.-P."/>
        </authorList>
    </citation>
    <scope>NUCLEOTIDE SEQUENCE [LARGE SCALE GENOMIC DNA]</scope>
    <source>
        <strain evidence="3 4">DSM 24552</strain>
    </source>
</reference>
<feature type="compositionally biased region" description="Polar residues" evidence="1">
    <location>
        <begin position="76"/>
        <end position="89"/>
    </location>
</feature>
<evidence type="ECO:0000256" key="1">
    <source>
        <dbReference type="SAM" id="MobiDB-lite"/>
    </source>
</evidence>
<feature type="compositionally biased region" description="Low complexity" evidence="1">
    <location>
        <begin position="17"/>
        <end position="35"/>
    </location>
</feature>
<evidence type="ECO:0000313" key="4">
    <source>
        <dbReference type="Proteomes" id="UP000544110"/>
    </source>
</evidence>
<dbReference type="EMBL" id="JACCAC010000001">
    <property type="protein sequence ID" value="NYG56461.1"/>
    <property type="molecule type" value="Genomic_DNA"/>
</dbReference>
<protein>
    <recommendedName>
        <fullName evidence="2">Calcineurin-like phosphoesterase domain-containing protein</fullName>
    </recommendedName>
</protein>
<gene>
    <name evidence="3" type="ORF">BJ989_002765</name>
</gene>
<dbReference type="RefSeq" id="WP_179518704.1">
    <property type="nucleotide sequence ID" value="NZ_JACCAC010000001.1"/>
</dbReference>
<dbReference type="AlphaFoldDB" id="A0A7Y9RW46"/>
<keyword evidence="4" id="KW-1185">Reference proteome</keyword>
<feature type="domain" description="Calcineurin-like phosphoesterase" evidence="2">
    <location>
        <begin position="89"/>
        <end position="325"/>
    </location>
</feature>
<dbReference type="GO" id="GO:0016787">
    <property type="term" value="F:hydrolase activity"/>
    <property type="evidence" value="ECO:0007669"/>
    <property type="project" value="InterPro"/>
</dbReference>
<comment type="caution">
    <text evidence="3">The sequence shown here is derived from an EMBL/GenBank/DDBJ whole genome shotgun (WGS) entry which is preliminary data.</text>
</comment>
<sequence length="438" mass="47494">MSGLLVGPVVPARADEPGTPTPTEATEPAGPTEPSEPSEPSEPTEPSEPSEPTEPADYRFLSSPDFLNGDVGDVTRSGSYRNGQPNSINDDYRDALRVVMDVFAAEQPDDVFVAGDLVEGHWGLDSSGTGTFGPVRTYPERVAAVRRAGRLYFRQWRSRFSARGLDVHAAVGDHELGDNPWARSGAPYPRFKHRAFGVFKDVFADHIVAPQGYRSRPAGPAHATAYAVRLHREVLLVTVDVFRRTDTGVVSQLDPRQLAWLERVLARAQLDGVDWTIVQGHTPVLGPVRQRASSGLYYSGGRTSPFWRTMRNRGVDLYLSGEVHEVTAIRRDGVTQVSHGGIFTSGGTNYLLGEVRGDRLALAAVDLVGRSGGPVGPQLWQTDARKTPSAFVTYDRSPVTTGTMVLGADRTVRTPGSGTLAPWESTTDKTEPPARAAR</sequence>
<dbReference type="InterPro" id="IPR029052">
    <property type="entry name" value="Metallo-depent_PP-like"/>
</dbReference>
<feature type="region of interest" description="Disordered" evidence="1">
    <location>
        <begin position="1"/>
        <end position="90"/>
    </location>
</feature>
<feature type="region of interest" description="Disordered" evidence="1">
    <location>
        <begin position="409"/>
        <end position="438"/>
    </location>
</feature>
<accession>A0A7Y9RW46</accession>
<dbReference type="Proteomes" id="UP000544110">
    <property type="component" value="Unassembled WGS sequence"/>
</dbReference>
<evidence type="ECO:0000259" key="2">
    <source>
        <dbReference type="Pfam" id="PF00149"/>
    </source>
</evidence>
<name>A0A7Y9RW46_9ACTN</name>
<evidence type="ECO:0000313" key="3">
    <source>
        <dbReference type="EMBL" id="NYG56461.1"/>
    </source>
</evidence>